<name>A0A1I7XZI8_9BILA</name>
<accession>A0A1I7XZI8</accession>
<organism evidence="2 3">
    <name type="scientific">Steinernema glaseri</name>
    <dbReference type="NCBI Taxonomy" id="37863"/>
    <lineage>
        <taxon>Eukaryota</taxon>
        <taxon>Metazoa</taxon>
        <taxon>Ecdysozoa</taxon>
        <taxon>Nematoda</taxon>
        <taxon>Chromadorea</taxon>
        <taxon>Rhabditida</taxon>
        <taxon>Tylenchina</taxon>
        <taxon>Panagrolaimomorpha</taxon>
        <taxon>Strongyloidoidea</taxon>
        <taxon>Steinernematidae</taxon>
        <taxon>Steinernema</taxon>
    </lineage>
</organism>
<protein>
    <submittedName>
        <fullName evidence="3">ABC2_membrane domain-containing protein</fullName>
    </submittedName>
</protein>
<feature type="transmembrane region" description="Helical" evidence="1">
    <location>
        <begin position="80"/>
        <end position="99"/>
    </location>
</feature>
<sequence length="151" mass="16984">TSLGRTCCANIAVPGFLSTFVFIVARFVDLTTNFQLYVVLKSIYVFLRAFSLQGYLFFSTLAVFLAYIGYAKPFHFQRAIISWCVAGYLWATLMTFMAFPKVMIVDIFGALSYETNFAIPMTAQALIALAMYALMMSLYVQVSLLRSFNSS</sequence>
<evidence type="ECO:0000256" key="1">
    <source>
        <dbReference type="SAM" id="Phobius"/>
    </source>
</evidence>
<keyword evidence="1" id="KW-0812">Transmembrane</keyword>
<evidence type="ECO:0000313" key="2">
    <source>
        <dbReference type="Proteomes" id="UP000095287"/>
    </source>
</evidence>
<feature type="transmembrane region" description="Helical" evidence="1">
    <location>
        <begin position="45"/>
        <end position="68"/>
    </location>
</feature>
<evidence type="ECO:0000313" key="3">
    <source>
        <dbReference type="WBParaSite" id="L893_g11065.t1"/>
    </source>
</evidence>
<dbReference type="AlphaFoldDB" id="A0A1I7XZI8"/>
<keyword evidence="2" id="KW-1185">Reference proteome</keyword>
<dbReference type="WBParaSite" id="L893_g11065.t1">
    <property type="protein sequence ID" value="L893_g11065.t1"/>
    <property type="gene ID" value="L893_g11065"/>
</dbReference>
<keyword evidence="1" id="KW-1133">Transmembrane helix</keyword>
<dbReference type="Proteomes" id="UP000095287">
    <property type="component" value="Unplaced"/>
</dbReference>
<keyword evidence="1" id="KW-0472">Membrane</keyword>
<reference evidence="3" key="1">
    <citation type="submission" date="2016-11" db="UniProtKB">
        <authorList>
            <consortium name="WormBaseParasite"/>
        </authorList>
    </citation>
    <scope>IDENTIFICATION</scope>
</reference>
<feature type="transmembrane region" description="Helical" evidence="1">
    <location>
        <begin position="7"/>
        <end position="25"/>
    </location>
</feature>
<proteinExistence type="predicted"/>
<feature type="transmembrane region" description="Helical" evidence="1">
    <location>
        <begin position="119"/>
        <end position="140"/>
    </location>
</feature>